<comment type="caution">
    <text evidence="1">The sequence shown here is derived from an EMBL/GenBank/DDBJ whole genome shotgun (WGS) entry which is preliminary data.</text>
</comment>
<dbReference type="SUPFAM" id="SSF52833">
    <property type="entry name" value="Thioredoxin-like"/>
    <property type="match status" value="1"/>
</dbReference>
<protein>
    <recommendedName>
        <fullName evidence="3">Thioredoxin-like protein</fullName>
    </recommendedName>
</protein>
<dbReference type="Gene3D" id="3.40.30.10">
    <property type="entry name" value="Glutaredoxin"/>
    <property type="match status" value="1"/>
</dbReference>
<dbReference type="EMBL" id="SJSL01000001">
    <property type="protein sequence ID" value="TCD03473.1"/>
    <property type="molecule type" value="Genomic_DNA"/>
</dbReference>
<keyword evidence="2" id="KW-1185">Reference proteome</keyword>
<sequence length="468" mass="53640">MKRSFRIFWATKLILLISISSFAQIKYQKTIKEALEKASADKMLVFVHAGISRWIMDMKVSRISDQPRIANFYNKNFVNYLITSDSPEFADYLARYQINSYPALFFLNAEGQLVFKAPRAAMSSDEFIAYGQEALDVFKSGKSLSAYEQKHKAGNLSIEELKDYVQMRIKAGLFDNSELADRYVESLTVGQLDNYKEVLFILQTGPLAYGKAYKLAYTNLKITDSIYKNEPPQERIDINNRIISNTFNAAVAKKDYNMLNNLNNFIRAIHIRNYKEGSEQATLKSLAFYKAVNDTANYFSTASYHYDQSYMGQNVDSLRKLALKNQEARDEMNTSIKTSRTLANKKPVRTPPSGKNVTRVVTRTVTISGTNSMTANALNSIAWDFYTMGTRNKNYLTKAMHWSLRSIEIDPDPAYYDTLAHIFYRMGLFDEAILNQNKAIALLMKNPEYKKPLSDARTELVKMQERNL</sequence>
<evidence type="ECO:0000313" key="2">
    <source>
        <dbReference type="Proteomes" id="UP000293347"/>
    </source>
</evidence>
<organism evidence="1 2">
    <name type="scientific">Pedobacter psychroterrae</name>
    <dbReference type="NCBI Taxonomy" id="2530453"/>
    <lineage>
        <taxon>Bacteria</taxon>
        <taxon>Pseudomonadati</taxon>
        <taxon>Bacteroidota</taxon>
        <taxon>Sphingobacteriia</taxon>
        <taxon>Sphingobacteriales</taxon>
        <taxon>Sphingobacteriaceae</taxon>
        <taxon>Pedobacter</taxon>
    </lineage>
</organism>
<dbReference type="RefSeq" id="WP_131594130.1">
    <property type="nucleotide sequence ID" value="NZ_SJSL01000001.1"/>
</dbReference>
<reference evidence="1 2" key="1">
    <citation type="submission" date="2019-02" db="EMBL/GenBank/DDBJ databases">
        <title>Pedobacter sp. RP-1-14 sp. nov., isolated from Arctic soil.</title>
        <authorList>
            <person name="Dahal R.H."/>
        </authorList>
    </citation>
    <scope>NUCLEOTIDE SEQUENCE [LARGE SCALE GENOMIC DNA]</scope>
    <source>
        <strain evidence="1 2">RP-1-14</strain>
    </source>
</reference>
<evidence type="ECO:0000313" key="1">
    <source>
        <dbReference type="EMBL" id="TCD03473.1"/>
    </source>
</evidence>
<dbReference type="InterPro" id="IPR036249">
    <property type="entry name" value="Thioredoxin-like_sf"/>
</dbReference>
<dbReference type="SUPFAM" id="SSF48452">
    <property type="entry name" value="TPR-like"/>
    <property type="match status" value="1"/>
</dbReference>
<accession>A0A4R0NU26</accession>
<evidence type="ECO:0008006" key="3">
    <source>
        <dbReference type="Google" id="ProtNLM"/>
    </source>
</evidence>
<dbReference type="AlphaFoldDB" id="A0A4R0NU26"/>
<dbReference type="OrthoDB" id="645813at2"/>
<gene>
    <name evidence="1" type="ORF">EZ437_05755</name>
</gene>
<name>A0A4R0NU26_9SPHI</name>
<dbReference type="InterPro" id="IPR011990">
    <property type="entry name" value="TPR-like_helical_dom_sf"/>
</dbReference>
<dbReference type="Gene3D" id="1.25.40.10">
    <property type="entry name" value="Tetratricopeptide repeat domain"/>
    <property type="match status" value="1"/>
</dbReference>
<dbReference type="Proteomes" id="UP000293347">
    <property type="component" value="Unassembled WGS sequence"/>
</dbReference>
<proteinExistence type="predicted"/>